<dbReference type="SUPFAM" id="SSF51069">
    <property type="entry name" value="Carbonic anhydrase"/>
    <property type="match status" value="1"/>
</dbReference>
<dbReference type="Gene3D" id="3.10.200.10">
    <property type="entry name" value="Alpha carbonic anhydrase"/>
    <property type="match status" value="1"/>
</dbReference>
<evidence type="ECO:0000259" key="9">
    <source>
        <dbReference type="PROSITE" id="PS51144"/>
    </source>
</evidence>
<dbReference type="InterPro" id="IPR018338">
    <property type="entry name" value="Carbonic_anhydrase_a-class_CS"/>
</dbReference>
<dbReference type="PROSITE" id="PS00162">
    <property type="entry name" value="ALPHA_CA_1"/>
    <property type="match status" value="1"/>
</dbReference>
<dbReference type="InterPro" id="IPR023561">
    <property type="entry name" value="Carbonic_anhydrase_a-class"/>
</dbReference>
<evidence type="ECO:0000256" key="7">
    <source>
        <dbReference type="ARBA" id="ARBA00048348"/>
    </source>
</evidence>
<dbReference type="Proteomes" id="UP000492821">
    <property type="component" value="Unassembled WGS sequence"/>
</dbReference>
<dbReference type="EC" id="4.2.1.1" evidence="3 8"/>
<name>A0A7E4W3J6_PANRE</name>
<dbReference type="GO" id="GO:0005737">
    <property type="term" value="C:cytoplasm"/>
    <property type="evidence" value="ECO:0007669"/>
    <property type="project" value="TreeGrafter"/>
</dbReference>
<evidence type="ECO:0000256" key="3">
    <source>
        <dbReference type="ARBA" id="ARBA00012925"/>
    </source>
</evidence>
<reference evidence="10" key="1">
    <citation type="journal article" date="2013" name="Genetics">
        <title>The draft genome and transcriptome of Panagrellus redivivus are shaped by the harsh demands of a free-living lifestyle.</title>
        <authorList>
            <person name="Srinivasan J."/>
            <person name="Dillman A.R."/>
            <person name="Macchietto M.G."/>
            <person name="Heikkinen L."/>
            <person name="Lakso M."/>
            <person name="Fracchia K.M."/>
            <person name="Antoshechkin I."/>
            <person name="Mortazavi A."/>
            <person name="Wong G."/>
            <person name="Sternberg P.W."/>
        </authorList>
    </citation>
    <scope>NUCLEOTIDE SEQUENCE [LARGE SCALE GENOMIC DNA]</scope>
    <source>
        <strain evidence="10">MT8872</strain>
    </source>
</reference>
<accession>A0A7E4W3J6</accession>
<comment type="catalytic activity">
    <reaction evidence="7 8">
        <text>hydrogencarbonate + H(+) = CO2 + H2O</text>
        <dbReference type="Rhea" id="RHEA:10748"/>
        <dbReference type="ChEBI" id="CHEBI:15377"/>
        <dbReference type="ChEBI" id="CHEBI:15378"/>
        <dbReference type="ChEBI" id="CHEBI:16526"/>
        <dbReference type="ChEBI" id="CHEBI:17544"/>
        <dbReference type="EC" id="4.2.1.1"/>
    </reaction>
</comment>
<feature type="signal peptide" evidence="8">
    <location>
        <begin position="1"/>
        <end position="19"/>
    </location>
</feature>
<keyword evidence="8" id="KW-0732">Signal</keyword>
<dbReference type="PANTHER" id="PTHR18952">
    <property type="entry name" value="CARBONIC ANHYDRASE"/>
    <property type="match status" value="1"/>
</dbReference>
<dbReference type="SMART" id="SM01057">
    <property type="entry name" value="Carb_anhydrase"/>
    <property type="match status" value="1"/>
</dbReference>
<evidence type="ECO:0000256" key="6">
    <source>
        <dbReference type="ARBA" id="ARBA00023239"/>
    </source>
</evidence>
<evidence type="ECO:0000256" key="2">
    <source>
        <dbReference type="ARBA" id="ARBA00010718"/>
    </source>
</evidence>
<reference evidence="11" key="2">
    <citation type="submission" date="2020-10" db="UniProtKB">
        <authorList>
            <consortium name="WormBaseParasite"/>
        </authorList>
    </citation>
    <scope>IDENTIFICATION</scope>
</reference>
<dbReference type="GO" id="GO:0008270">
    <property type="term" value="F:zinc ion binding"/>
    <property type="evidence" value="ECO:0007669"/>
    <property type="project" value="UniProtKB-UniRule"/>
</dbReference>
<sequence length="280" mass="31321">MANFTAYFTFFALIASAYAWGYLPNDGPPTWTGECKTGKLQSPINFERRTMEPTRYDKLIFMHYLNAGIVNLTNNGHTVIGTGFDTWGPYQPYIFGGGLKYKYNLVQFHLHWSSNDSTGSEHTVGGLHYSAELHLVHVRADLPLDVAQTTPDGITVIGVFMALGVQSSALTGLEGAIDKISTFGTKVQVNHFLPQTLLPVNIDSFYRYEGSLTTPGCNEGIVWTVFPDPIFITLRQLFLLRKMRTRAGTLLGTNVRPIQPLNGRVVRHDSLFFRSIVTFY</sequence>
<proteinExistence type="inferred from homology"/>
<evidence type="ECO:0000256" key="4">
    <source>
        <dbReference type="ARBA" id="ARBA00022723"/>
    </source>
</evidence>
<dbReference type="WBParaSite" id="Pan_g5692.t1">
    <property type="protein sequence ID" value="Pan_g5692.t1"/>
    <property type="gene ID" value="Pan_g5692"/>
</dbReference>
<dbReference type="CDD" id="cd00326">
    <property type="entry name" value="alpha_CA"/>
    <property type="match status" value="1"/>
</dbReference>
<keyword evidence="10" id="KW-1185">Reference proteome</keyword>
<comment type="similarity">
    <text evidence="2 8">Belongs to the alpha-carbonic anhydrase family.</text>
</comment>
<keyword evidence="4 8" id="KW-0479">Metal-binding</keyword>
<feature type="chain" id="PRO_5029039179" description="Carbonic anhydrase" evidence="8">
    <location>
        <begin position="20"/>
        <end position="280"/>
    </location>
</feature>
<evidence type="ECO:0000313" key="10">
    <source>
        <dbReference type="Proteomes" id="UP000492821"/>
    </source>
</evidence>
<dbReference type="InterPro" id="IPR036398">
    <property type="entry name" value="CA_dom_sf"/>
</dbReference>
<dbReference type="InterPro" id="IPR001148">
    <property type="entry name" value="CA_dom"/>
</dbReference>
<dbReference type="PROSITE" id="PS51144">
    <property type="entry name" value="ALPHA_CA_2"/>
    <property type="match status" value="1"/>
</dbReference>
<dbReference type="GO" id="GO:0004089">
    <property type="term" value="F:carbonate dehydratase activity"/>
    <property type="evidence" value="ECO:0007669"/>
    <property type="project" value="UniProtKB-UniRule"/>
</dbReference>
<evidence type="ECO:0000256" key="5">
    <source>
        <dbReference type="ARBA" id="ARBA00022833"/>
    </source>
</evidence>
<evidence type="ECO:0000256" key="8">
    <source>
        <dbReference type="RuleBase" id="RU367011"/>
    </source>
</evidence>
<keyword evidence="5 8" id="KW-0862">Zinc</keyword>
<comment type="function">
    <text evidence="8">Reversible hydration of carbon dioxide.</text>
</comment>
<protein>
    <recommendedName>
        <fullName evidence="3 8">Carbonic anhydrase</fullName>
        <ecNumber evidence="3 8">4.2.1.1</ecNumber>
    </recommendedName>
</protein>
<organism evidence="10 11">
    <name type="scientific">Panagrellus redivivus</name>
    <name type="common">Microworm</name>
    <dbReference type="NCBI Taxonomy" id="6233"/>
    <lineage>
        <taxon>Eukaryota</taxon>
        <taxon>Metazoa</taxon>
        <taxon>Ecdysozoa</taxon>
        <taxon>Nematoda</taxon>
        <taxon>Chromadorea</taxon>
        <taxon>Rhabditida</taxon>
        <taxon>Tylenchina</taxon>
        <taxon>Panagrolaimomorpha</taxon>
        <taxon>Panagrolaimoidea</taxon>
        <taxon>Panagrolaimidae</taxon>
        <taxon>Panagrellus</taxon>
    </lineage>
</organism>
<dbReference type="Pfam" id="PF00194">
    <property type="entry name" value="Carb_anhydrase"/>
    <property type="match status" value="1"/>
</dbReference>
<dbReference type="PANTHER" id="PTHR18952:SF141">
    <property type="entry name" value="CARBONIC ANHYDRASE"/>
    <property type="match status" value="1"/>
</dbReference>
<evidence type="ECO:0000313" key="11">
    <source>
        <dbReference type="WBParaSite" id="Pan_g5692.t1"/>
    </source>
</evidence>
<evidence type="ECO:0000256" key="1">
    <source>
        <dbReference type="ARBA" id="ARBA00001947"/>
    </source>
</evidence>
<keyword evidence="6 8" id="KW-0456">Lyase</keyword>
<dbReference type="AlphaFoldDB" id="A0A7E4W3J6"/>
<comment type="cofactor">
    <cofactor evidence="1 8">
        <name>Zn(2+)</name>
        <dbReference type="ChEBI" id="CHEBI:29105"/>
    </cofactor>
</comment>
<feature type="domain" description="Alpha-carbonic anhydrase" evidence="9">
    <location>
        <begin position="18"/>
        <end position="270"/>
    </location>
</feature>